<keyword evidence="1" id="KW-1133">Transmembrane helix</keyword>
<reference evidence="2 3" key="1">
    <citation type="submission" date="2018-11" db="EMBL/GenBank/DDBJ databases">
        <authorList>
            <consortium name="Pathogen Informatics"/>
        </authorList>
    </citation>
    <scope>NUCLEOTIDE SEQUENCE [LARGE SCALE GENOMIC DNA]</scope>
</reference>
<feature type="transmembrane region" description="Helical" evidence="1">
    <location>
        <begin position="159"/>
        <end position="178"/>
    </location>
</feature>
<sequence>MPQGSAAAIFNPVVQSLSPVAISFVPENGTAPDLPSNVHLLQEYVIPPNVNQNRFFLFTHEIGDVATLGEIVDPDGSGQSSNLKVDTYFNYSIASRVVYVTGQIGTQNISVNFQLPFRSDITMVFVPVKKLDNPPSQPVWIDWKHLTINVTGSASILEAIPGVLACALLIFFIVKAFTF</sequence>
<evidence type="ECO:0000256" key="1">
    <source>
        <dbReference type="SAM" id="Phobius"/>
    </source>
</evidence>
<keyword evidence="1" id="KW-0812">Transmembrane</keyword>
<name>A0A3P6SIR8_DIBLA</name>
<dbReference type="AlphaFoldDB" id="A0A3P6SIR8"/>
<accession>A0A3P6SIR8</accession>
<protein>
    <submittedName>
        <fullName evidence="2">Uncharacterized protein</fullName>
    </submittedName>
</protein>
<dbReference type="OrthoDB" id="10357993at2759"/>
<evidence type="ECO:0000313" key="2">
    <source>
        <dbReference type="EMBL" id="VDK72177.1"/>
    </source>
</evidence>
<evidence type="ECO:0000313" key="3">
    <source>
        <dbReference type="Proteomes" id="UP000281553"/>
    </source>
</evidence>
<dbReference type="Proteomes" id="UP000281553">
    <property type="component" value="Unassembled WGS sequence"/>
</dbReference>
<keyword evidence="3" id="KW-1185">Reference proteome</keyword>
<gene>
    <name evidence="2" type="ORF">DILT_LOCUS2393</name>
</gene>
<keyword evidence="1" id="KW-0472">Membrane</keyword>
<dbReference type="EMBL" id="UYRU01042029">
    <property type="protein sequence ID" value="VDK72177.1"/>
    <property type="molecule type" value="Genomic_DNA"/>
</dbReference>
<proteinExistence type="predicted"/>
<organism evidence="2 3">
    <name type="scientific">Dibothriocephalus latus</name>
    <name type="common">Fish tapeworm</name>
    <name type="synonym">Diphyllobothrium latum</name>
    <dbReference type="NCBI Taxonomy" id="60516"/>
    <lineage>
        <taxon>Eukaryota</taxon>
        <taxon>Metazoa</taxon>
        <taxon>Spiralia</taxon>
        <taxon>Lophotrochozoa</taxon>
        <taxon>Platyhelminthes</taxon>
        <taxon>Cestoda</taxon>
        <taxon>Eucestoda</taxon>
        <taxon>Diphyllobothriidea</taxon>
        <taxon>Diphyllobothriidae</taxon>
        <taxon>Dibothriocephalus</taxon>
    </lineage>
</organism>